<proteinExistence type="predicted"/>
<dbReference type="SMART" id="SM00267">
    <property type="entry name" value="GGDEF"/>
    <property type="match status" value="1"/>
</dbReference>
<dbReference type="Gene3D" id="3.30.70.270">
    <property type="match status" value="1"/>
</dbReference>
<name>A0A7W5AHX4_9ACTN</name>
<protein>
    <submittedName>
        <fullName evidence="3">Diguanylate cyclase (GGDEF)-like protein</fullName>
    </submittedName>
</protein>
<keyword evidence="1" id="KW-1133">Transmembrane helix</keyword>
<evidence type="ECO:0000313" key="4">
    <source>
        <dbReference type="Proteomes" id="UP000590749"/>
    </source>
</evidence>
<dbReference type="PROSITE" id="PS50887">
    <property type="entry name" value="GGDEF"/>
    <property type="match status" value="1"/>
</dbReference>
<accession>A0A7W5AHX4</accession>
<gene>
    <name evidence="3" type="ORF">FHR83_004260</name>
</gene>
<dbReference type="AlphaFoldDB" id="A0A7W5AHX4"/>
<organism evidence="3 4">
    <name type="scientific">Actinoplanes campanulatus</name>
    <dbReference type="NCBI Taxonomy" id="113559"/>
    <lineage>
        <taxon>Bacteria</taxon>
        <taxon>Bacillati</taxon>
        <taxon>Actinomycetota</taxon>
        <taxon>Actinomycetes</taxon>
        <taxon>Micromonosporales</taxon>
        <taxon>Micromonosporaceae</taxon>
        <taxon>Actinoplanes</taxon>
    </lineage>
</organism>
<dbReference type="CDD" id="cd01949">
    <property type="entry name" value="GGDEF"/>
    <property type="match status" value="1"/>
</dbReference>
<evidence type="ECO:0000313" key="3">
    <source>
        <dbReference type="EMBL" id="MBB3096586.1"/>
    </source>
</evidence>
<comment type="caution">
    <text evidence="3">The sequence shown here is derived from an EMBL/GenBank/DDBJ whole genome shotgun (WGS) entry which is preliminary data.</text>
</comment>
<dbReference type="InterPro" id="IPR000160">
    <property type="entry name" value="GGDEF_dom"/>
</dbReference>
<dbReference type="InterPro" id="IPR052163">
    <property type="entry name" value="DGC-Regulatory_Protein"/>
</dbReference>
<dbReference type="SUPFAM" id="SSF55073">
    <property type="entry name" value="Nucleotide cyclase"/>
    <property type="match status" value="1"/>
</dbReference>
<keyword evidence="1" id="KW-0472">Membrane</keyword>
<dbReference type="EMBL" id="JACHXF010000009">
    <property type="protein sequence ID" value="MBB3096586.1"/>
    <property type="molecule type" value="Genomic_DNA"/>
</dbReference>
<reference evidence="3 4" key="1">
    <citation type="submission" date="2020-08" db="EMBL/GenBank/DDBJ databases">
        <title>Genomic Encyclopedia of Type Strains, Phase III (KMG-III): the genomes of soil and plant-associated and newly described type strains.</title>
        <authorList>
            <person name="Whitman W."/>
        </authorList>
    </citation>
    <scope>NUCLEOTIDE SEQUENCE [LARGE SCALE GENOMIC DNA]</scope>
    <source>
        <strain evidence="3 4">CECT 3287</strain>
    </source>
</reference>
<dbReference type="NCBIfam" id="TIGR00254">
    <property type="entry name" value="GGDEF"/>
    <property type="match status" value="1"/>
</dbReference>
<evidence type="ECO:0000259" key="2">
    <source>
        <dbReference type="PROSITE" id="PS50887"/>
    </source>
</evidence>
<feature type="domain" description="GGDEF" evidence="2">
    <location>
        <begin position="253"/>
        <end position="384"/>
    </location>
</feature>
<dbReference type="PANTHER" id="PTHR46663:SF3">
    <property type="entry name" value="SLL0267 PROTEIN"/>
    <property type="match status" value="1"/>
</dbReference>
<dbReference type="PANTHER" id="PTHR46663">
    <property type="entry name" value="DIGUANYLATE CYCLASE DGCT-RELATED"/>
    <property type="match status" value="1"/>
</dbReference>
<sequence>MMRGLRAWWRHHRWGKVLVAVVIALALVTYLNIVSHRRGVTESQVAAQLHSLGLLLNEESSLQWKTLAAGNAPVQVAREVGGIRGSERAILARLAVALPGATSLELSRLVDEYHVLLDKQLALLVIDDSAAAAQLEWRETDPKFEQLNARITALSEAALASSRRASTTADYLLICTMALTALMIGALLRRFERAHRAADAATAELLRQERAALVLANQNAEAIRHQAEHDSLTGLPNRSLFADRVDLALRSGGDPAVMFIDLDDFKRVNDSLGHAAGDALLVEVARRLRGSLRDGDTPARLGGDEFAILIEDGGVDTAIRLARRIIGALAEPVDAGGHQVFTRGSVGIAVAATDRDPTDILRQADLAMYAAKNRGKGQFAVFDESMRDLAAPSVPMSA</sequence>
<dbReference type="Proteomes" id="UP000590749">
    <property type="component" value="Unassembled WGS sequence"/>
</dbReference>
<feature type="transmembrane region" description="Helical" evidence="1">
    <location>
        <begin position="171"/>
        <end position="188"/>
    </location>
</feature>
<dbReference type="InterPro" id="IPR043128">
    <property type="entry name" value="Rev_trsase/Diguanyl_cyclase"/>
</dbReference>
<evidence type="ECO:0000256" key="1">
    <source>
        <dbReference type="SAM" id="Phobius"/>
    </source>
</evidence>
<dbReference type="Pfam" id="PF00990">
    <property type="entry name" value="GGDEF"/>
    <property type="match status" value="1"/>
</dbReference>
<keyword evidence="1" id="KW-0812">Transmembrane</keyword>
<dbReference type="InterPro" id="IPR029787">
    <property type="entry name" value="Nucleotide_cyclase"/>
</dbReference>
<keyword evidence="4" id="KW-1185">Reference proteome</keyword>